<evidence type="ECO:0000313" key="4">
    <source>
        <dbReference type="Proteomes" id="UP001231924"/>
    </source>
</evidence>
<accession>A0ABT7ME61</accession>
<organism evidence="3 4">
    <name type="scientific">Actinomycetospora termitidis</name>
    <dbReference type="NCBI Taxonomy" id="3053470"/>
    <lineage>
        <taxon>Bacteria</taxon>
        <taxon>Bacillati</taxon>
        <taxon>Actinomycetota</taxon>
        <taxon>Actinomycetes</taxon>
        <taxon>Pseudonocardiales</taxon>
        <taxon>Pseudonocardiaceae</taxon>
        <taxon>Actinomycetospora</taxon>
    </lineage>
</organism>
<dbReference type="EMBL" id="JASVWF010000004">
    <property type="protein sequence ID" value="MDL5158162.1"/>
    <property type="molecule type" value="Genomic_DNA"/>
</dbReference>
<dbReference type="Proteomes" id="UP001231924">
    <property type="component" value="Unassembled WGS sequence"/>
</dbReference>
<proteinExistence type="predicted"/>
<evidence type="ECO:0000259" key="2">
    <source>
        <dbReference type="Pfam" id="PF20789"/>
    </source>
</evidence>
<evidence type="ECO:0000313" key="3">
    <source>
        <dbReference type="EMBL" id="MDL5158162.1"/>
    </source>
</evidence>
<dbReference type="RefSeq" id="WP_286054681.1">
    <property type="nucleotide sequence ID" value="NZ_JASVWF010000004.1"/>
</dbReference>
<sequence>MSAPVPEPYFRLLDEDRAEGTRVEASAATAGPWFADAQHMGPPSALLIRALERRSGRADLRLARVTVEVLGKVPVAELVVRAEVTRPGRTIELATAELAATDPASGTLRPVARAHGWFHGVGDTTEVVTVPGSAMPAMPGPDAGTTRDIPDGWLPGYLTSVDWRWIEGGLDLSGPGRAWGRIKGQVVEGEEPTPAQRLAAVADSTNGCASRLDLREWLFVNTDLTLHLHREPVGEWTGLDADSVIGPEGTGTAYSVLHDEQGPVGRAAQALTVRPR</sequence>
<name>A0ABT7ME61_9PSEU</name>
<dbReference type="Pfam" id="PF13622">
    <property type="entry name" value="4HBT_3"/>
    <property type="match status" value="1"/>
</dbReference>
<dbReference type="InterPro" id="IPR049450">
    <property type="entry name" value="ACOT8-like_C"/>
</dbReference>
<evidence type="ECO:0000259" key="1">
    <source>
        <dbReference type="Pfam" id="PF13622"/>
    </source>
</evidence>
<dbReference type="InterPro" id="IPR049449">
    <property type="entry name" value="TesB_ACOT8-like_N"/>
</dbReference>
<dbReference type="Pfam" id="PF20789">
    <property type="entry name" value="4HBT_3C"/>
    <property type="match status" value="1"/>
</dbReference>
<protein>
    <submittedName>
        <fullName evidence="3">Thioesterase family protein</fullName>
    </submittedName>
</protein>
<dbReference type="InterPro" id="IPR042171">
    <property type="entry name" value="Acyl-CoA_hotdog"/>
</dbReference>
<reference evidence="3 4" key="1">
    <citation type="submission" date="2023-06" db="EMBL/GenBank/DDBJ databases">
        <title>Actinomycetospora Odt1-22.</title>
        <authorList>
            <person name="Supong K."/>
        </authorList>
    </citation>
    <scope>NUCLEOTIDE SEQUENCE [LARGE SCALE GENOMIC DNA]</scope>
    <source>
        <strain evidence="3 4">Odt1-22</strain>
    </source>
</reference>
<dbReference type="InterPro" id="IPR029069">
    <property type="entry name" value="HotDog_dom_sf"/>
</dbReference>
<comment type="caution">
    <text evidence="3">The sequence shown here is derived from an EMBL/GenBank/DDBJ whole genome shotgun (WGS) entry which is preliminary data.</text>
</comment>
<keyword evidence="4" id="KW-1185">Reference proteome</keyword>
<gene>
    <name evidence="3" type="ORF">QRT03_19500</name>
</gene>
<dbReference type="SUPFAM" id="SSF54637">
    <property type="entry name" value="Thioesterase/thiol ester dehydrase-isomerase"/>
    <property type="match status" value="2"/>
</dbReference>
<dbReference type="Gene3D" id="2.40.160.210">
    <property type="entry name" value="Acyl-CoA thioesterase, double hotdog domain"/>
    <property type="match status" value="1"/>
</dbReference>
<feature type="domain" description="Acyl-CoA thioesterase-like N-terminal HotDog" evidence="1">
    <location>
        <begin position="30"/>
        <end position="119"/>
    </location>
</feature>
<feature type="domain" description="Acyl-CoA thioesterase-like C-terminal" evidence="2">
    <location>
        <begin position="142"/>
        <end position="273"/>
    </location>
</feature>